<dbReference type="PANTHER" id="PTHR43102:SF2">
    <property type="entry name" value="GAF DOMAIN-CONTAINING PROTEIN"/>
    <property type="match status" value="1"/>
</dbReference>
<dbReference type="AlphaFoldDB" id="A0A4Q5J3D0"/>
<dbReference type="SUPFAM" id="SSF55781">
    <property type="entry name" value="GAF domain-like"/>
    <property type="match status" value="1"/>
</dbReference>
<gene>
    <name evidence="2" type="ORF">ETU37_11885</name>
</gene>
<dbReference type="InterPro" id="IPR029016">
    <property type="entry name" value="GAF-like_dom_sf"/>
</dbReference>
<dbReference type="SMART" id="SM00065">
    <property type="entry name" value="GAF"/>
    <property type="match status" value="1"/>
</dbReference>
<evidence type="ECO:0000313" key="3">
    <source>
        <dbReference type="Proteomes" id="UP000291189"/>
    </source>
</evidence>
<proteinExistence type="predicted"/>
<dbReference type="Gene3D" id="3.60.40.10">
    <property type="entry name" value="PPM-type phosphatase domain"/>
    <property type="match status" value="1"/>
</dbReference>
<dbReference type="Gene3D" id="3.30.450.40">
    <property type="match status" value="1"/>
</dbReference>
<dbReference type="EMBL" id="SDPU01000022">
    <property type="protein sequence ID" value="RYU11951.1"/>
    <property type="molecule type" value="Genomic_DNA"/>
</dbReference>
<dbReference type="PANTHER" id="PTHR43102">
    <property type="entry name" value="SLR1143 PROTEIN"/>
    <property type="match status" value="1"/>
</dbReference>
<feature type="domain" description="PPM-type phosphatase" evidence="1">
    <location>
        <begin position="191"/>
        <end position="395"/>
    </location>
</feature>
<dbReference type="Pfam" id="PF07228">
    <property type="entry name" value="SpoIIE"/>
    <property type="match status" value="1"/>
</dbReference>
<organism evidence="2 3">
    <name type="scientific">Nocardioides iriomotensis</name>
    <dbReference type="NCBI Taxonomy" id="715784"/>
    <lineage>
        <taxon>Bacteria</taxon>
        <taxon>Bacillati</taxon>
        <taxon>Actinomycetota</taxon>
        <taxon>Actinomycetes</taxon>
        <taxon>Propionibacteriales</taxon>
        <taxon>Nocardioidaceae</taxon>
        <taxon>Nocardioides</taxon>
    </lineage>
</organism>
<dbReference type="InterPro" id="IPR001932">
    <property type="entry name" value="PPM-type_phosphatase-like_dom"/>
</dbReference>
<dbReference type="RefSeq" id="WP_129987539.1">
    <property type="nucleotide sequence ID" value="NZ_SDPU01000022.1"/>
</dbReference>
<evidence type="ECO:0000313" key="2">
    <source>
        <dbReference type="EMBL" id="RYU11951.1"/>
    </source>
</evidence>
<sequence>MSAAPDSRSLDAVEADTHNETRLQSLAALRLLDTPREERFDRIVRLTQRMFDVPTVVVSLIDERRQYNKAEVGVGKDEMPIGDSFCRYTVLDDTPFVVEDAAHDPRFVDNALVADGLRFYAGQPLKAPNGVPVGSLCIADDKARHLTDDQLDMLRQLADIAEAELALTDELNRAGDVQRRLLPRRVPELPGYTVAGTCVPALAVGGDFYDWFPAQDGYQFVVADVMGKGMAAALVGAGARAVLRGTSQFNDVETSLHRTDVSMADDLEEISSFITMFVARLDYRSHVLSYIDCGHGIAGIVRADGTALRFVSDSMPIGLLDFRREARAVQLAPGDTFICLSDGLLDLFDSIEEAVEAARITVVNYPDPAEAVKIVEEYARDHVATDDITCIVVRRDQL</sequence>
<protein>
    <submittedName>
        <fullName evidence="2">GAF domain-containing protein</fullName>
    </submittedName>
</protein>
<comment type="caution">
    <text evidence="2">The sequence shown here is derived from an EMBL/GenBank/DDBJ whole genome shotgun (WGS) entry which is preliminary data.</text>
</comment>
<dbReference type="SMART" id="SM00331">
    <property type="entry name" value="PP2C_SIG"/>
    <property type="match status" value="1"/>
</dbReference>
<dbReference type="Proteomes" id="UP000291189">
    <property type="component" value="Unassembled WGS sequence"/>
</dbReference>
<dbReference type="InterPro" id="IPR036457">
    <property type="entry name" value="PPM-type-like_dom_sf"/>
</dbReference>
<evidence type="ECO:0000259" key="1">
    <source>
        <dbReference type="PROSITE" id="PS51746"/>
    </source>
</evidence>
<dbReference type="PROSITE" id="PS51746">
    <property type="entry name" value="PPM_2"/>
    <property type="match status" value="1"/>
</dbReference>
<name>A0A4Q5J3D0_9ACTN</name>
<dbReference type="SUPFAM" id="SSF81606">
    <property type="entry name" value="PP2C-like"/>
    <property type="match status" value="1"/>
</dbReference>
<dbReference type="InterPro" id="IPR003018">
    <property type="entry name" value="GAF"/>
</dbReference>
<dbReference type="Pfam" id="PF01590">
    <property type="entry name" value="GAF"/>
    <property type="match status" value="1"/>
</dbReference>
<accession>A0A4Q5J3D0</accession>
<dbReference type="OrthoDB" id="9151676at2"/>
<reference evidence="2 3" key="1">
    <citation type="submission" date="2019-01" db="EMBL/GenBank/DDBJ databases">
        <title>Nocardioides guangzhouensis sp. nov., an actinobacterium isolated from soil.</title>
        <authorList>
            <person name="Fu Y."/>
            <person name="Cai Y."/>
            <person name="Lin Z."/>
            <person name="Chen P."/>
        </authorList>
    </citation>
    <scope>NUCLEOTIDE SEQUENCE [LARGE SCALE GENOMIC DNA]</scope>
    <source>
        <strain evidence="2 3">NBRC 105384</strain>
    </source>
</reference>
<keyword evidence="3" id="KW-1185">Reference proteome</keyword>